<gene>
    <name evidence="2" type="ORF">GCM10010420_35410</name>
</gene>
<evidence type="ECO:0000313" key="3">
    <source>
        <dbReference type="Proteomes" id="UP001500058"/>
    </source>
</evidence>
<organism evidence="2 3">
    <name type="scientific">Streptomyces glaucosporus</name>
    <dbReference type="NCBI Taxonomy" id="284044"/>
    <lineage>
        <taxon>Bacteria</taxon>
        <taxon>Bacillati</taxon>
        <taxon>Actinomycetota</taxon>
        <taxon>Actinomycetes</taxon>
        <taxon>Kitasatosporales</taxon>
        <taxon>Streptomycetaceae</taxon>
        <taxon>Streptomyces</taxon>
    </lineage>
</organism>
<evidence type="ECO:0000256" key="1">
    <source>
        <dbReference type="SAM" id="MobiDB-lite"/>
    </source>
</evidence>
<sequence>MSPSVSRTTQRLGSSPHTVPAAAYRSSHARLSIVSPCSSYSVRARPAAAVPRGPDLGVHLAERDAPVPVRHALVDGLDRSPSGKGRIRRPGRGRSRPGALLPPVARTSGRLPSNARGAVCSTSIGAQGRGAR</sequence>
<accession>A0ABP5VJ54</accession>
<proteinExistence type="predicted"/>
<dbReference type="EMBL" id="BAAATJ010000016">
    <property type="protein sequence ID" value="GAA2404724.1"/>
    <property type="molecule type" value="Genomic_DNA"/>
</dbReference>
<protein>
    <submittedName>
        <fullName evidence="2">Uncharacterized protein</fullName>
    </submittedName>
</protein>
<reference evidence="3" key="1">
    <citation type="journal article" date="2019" name="Int. J. Syst. Evol. Microbiol.">
        <title>The Global Catalogue of Microorganisms (GCM) 10K type strain sequencing project: providing services to taxonomists for standard genome sequencing and annotation.</title>
        <authorList>
            <consortium name="The Broad Institute Genomics Platform"/>
            <consortium name="The Broad Institute Genome Sequencing Center for Infectious Disease"/>
            <person name="Wu L."/>
            <person name="Ma J."/>
        </authorList>
    </citation>
    <scope>NUCLEOTIDE SEQUENCE [LARGE SCALE GENOMIC DNA]</scope>
    <source>
        <strain evidence="3">JCM 6921</strain>
    </source>
</reference>
<dbReference type="Proteomes" id="UP001500058">
    <property type="component" value="Unassembled WGS sequence"/>
</dbReference>
<feature type="region of interest" description="Disordered" evidence="1">
    <location>
        <begin position="75"/>
        <end position="132"/>
    </location>
</feature>
<feature type="region of interest" description="Disordered" evidence="1">
    <location>
        <begin position="1"/>
        <end position="26"/>
    </location>
</feature>
<feature type="compositionally biased region" description="Basic residues" evidence="1">
    <location>
        <begin position="85"/>
        <end position="95"/>
    </location>
</feature>
<comment type="caution">
    <text evidence="2">The sequence shown here is derived from an EMBL/GenBank/DDBJ whole genome shotgun (WGS) entry which is preliminary data.</text>
</comment>
<evidence type="ECO:0000313" key="2">
    <source>
        <dbReference type="EMBL" id="GAA2404724.1"/>
    </source>
</evidence>
<name>A0ABP5VJ54_9ACTN</name>
<keyword evidence="3" id="KW-1185">Reference proteome</keyword>
<feature type="compositionally biased region" description="Polar residues" evidence="1">
    <location>
        <begin position="1"/>
        <end position="17"/>
    </location>
</feature>